<feature type="DNA-binding region" description="H-T-H motif" evidence="4">
    <location>
        <begin position="55"/>
        <end position="74"/>
    </location>
</feature>
<dbReference type="GO" id="GO:0000976">
    <property type="term" value="F:transcription cis-regulatory region binding"/>
    <property type="evidence" value="ECO:0007669"/>
    <property type="project" value="TreeGrafter"/>
</dbReference>
<keyword evidence="2 4" id="KW-0238">DNA-binding</keyword>
<proteinExistence type="predicted"/>
<evidence type="ECO:0000313" key="6">
    <source>
        <dbReference type="EMBL" id="OLO52826.1"/>
    </source>
</evidence>
<name>A0A1Q8WRJ0_9ACTO</name>
<dbReference type="GO" id="GO:0003700">
    <property type="term" value="F:DNA-binding transcription factor activity"/>
    <property type="evidence" value="ECO:0007669"/>
    <property type="project" value="TreeGrafter"/>
</dbReference>
<dbReference type="EMBL" id="MSKM01000027">
    <property type="protein sequence ID" value="OLO52826.1"/>
    <property type="molecule type" value="Genomic_DNA"/>
</dbReference>
<evidence type="ECO:0000256" key="3">
    <source>
        <dbReference type="ARBA" id="ARBA00023163"/>
    </source>
</evidence>
<dbReference type="EMBL" id="MSKS01000016">
    <property type="protein sequence ID" value="OLO70736.1"/>
    <property type="molecule type" value="Genomic_DNA"/>
</dbReference>
<accession>A0A1Q8WRJ0</accession>
<dbReference type="PROSITE" id="PS50977">
    <property type="entry name" value="HTH_TETR_2"/>
    <property type="match status" value="1"/>
</dbReference>
<dbReference type="PRINTS" id="PR00455">
    <property type="entry name" value="HTHTETR"/>
</dbReference>
<protein>
    <submittedName>
        <fullName evidence="7">TetR family transcriptional regulator</fullName>
    </submittedName>
</protein>
<evidence type="ECO:0000313" key="7">
    <source>
        <dbReference type="EMBL" id="OLO70736.1"/>
    </source>
</evidence>
<evidence type="ECO:0000256" key="4">
    <source>
        <dbReference type="PROSITE-ProRule" id="PRU00335"/>
    </source>
</evidence>
<evidence type="ECO:0000313" key="9">
    <source>
        <dbReference type="Proteomes" id="UP000185963"/>
    </source>
</evidence>
<dbReference type="Gene3D" id="1.10.357.10">
    <property type="entry name" value="Tetracycline Repressor, domain 2"/>
    <property type="match status" value="1"/>
</dbReference>
<dbReference type="InterPro" id="IPR049445">
    <property type="entry name" value="TetR_SbtR-like_C"/>
</dbReference>
<comment type="caution">
    <text evidence="7">The sequence shown here is derived from an EMBL/GenBank/DDBJ whole genome shotgun (WGS) entry which is preliminary data.</text>
</comment>
<evidence type="ECO:0000313" key="8">
    <source>
        <dbReference type="Proteomes" id="UP000185772"/>
    </source>
</evidence>
<keyword evidence="1" id="KW-0805">Transcription regulation</keyword>
<dbReference type="InterPro" id="IPR001647">
    <property type="entry name" value="HTH_TetR"/>
</dbReference>
<dbReference type="Pfam" id="PF21597">
    <property type="entry name" value="TetR_C_43"/>
    <property type="match status" value="1"/>
</dbReference>
<dbReference type="OrthoDB" id="3192968at2"/>
<dbReference type="InterPro" id="IPR009057">
    <property type="entry name" value="Homeodomain-like_sf"/>
</dbReference>
<dbReference type="RefSeq" id="WP_070662129.1">
    <property type="nucleotide sequence ID" value="NZ_MSKM01000027.1"/>
</dbReference>
<gene>
    <name evidence="7" type="ORF">BKH20_05855</name>
    <name evidence="6" type="ORF">BKH27_08405</name>
</gene>
<reference evidence="8 9" key="1">
    <citation type="submission" date="2016-12" db="EMBL/GenBank/DDBJ databases">
        <title>Genomic comparison of strains in the 'Actinomyces naeslundii' group.</title>
        <authorList>
            <person name="Mughal S.R."/>
            <person name="Do T."/>
            <person name="Gilbert S.C."/>
            <person name="Witherden E.A."/>
            <person name="Didelot X."/>
            <person name="Beighton D."/>
        </authorList>
    </citation>
    <scope>NUCLEOTIDE SEQUENCE [LARGE SCALE GENOMIC DNA]</scope>
    <source>
        <strain evidence="6 8">MMRCO6-1</strain>
        <strain evidence="7 9">WE8B-23</strain>
    </source>
</reference>
<dbReference type="PANTHER" id="PTHR30055:SF234">
    <property type="entry name" value="HTH-TYPE TRANSCRIPTIONAL REGULATOR BETI"/>
    <property type="match status" value="1"/>
</dbReference>
<evidence type="ECO:0000256" key="2">
    <source>
        <dbReference type="ARBA" id="ARBA00023125"/>
    </source>
</evidence>
<evidence type="ECO:0000259" key="5">
    <source>
        <dbReference type="PROSITE" id="PS50977"/>
    </source>
</evidence>
<dbReference type="AlphaFoldDB" id="A0A1Q8WRJ0"/>
<dbReference type="InterPro" id="IPR050109">
    <property type="entry name" value="HTH-type_TetR-like_transc_reg"/>
</dbReference>
<sequence length="225" mass="24483">MARVIHDAVDRDGAVMETSGATSERSARRADAVRNRTAILEAAKRLVAEQGTEVAMGEIARVAGVAVGTLYRHFPNKADLLAAVVNEYVEALADDAQSAWERVEAGWSDADQELLGFLERALEMIARSHAAKSVARALGAEVEYAEPETRATEALERLIEAGRSSGRLRRDLTVSDLYILMVFYPGDGSVEVRRRWLELIRPGLLGCASSDFQGAERSEGVRNPG</sequence>
<keyword evidence="3" id="KW-0804">Transcription</keyword>
<dbReference type="InterPro" id="IPR036271">
    <property type="entry name" value="Tet_transcr_reg_TetR-rel_C_sf"/>
</dbReference>
<organism evidence="7 9">
    <name type="scientific">Actinomyces oris</name>
    <dbReference type="NCBI Taxonomy" id="544580"/>
    <lineage>
        <taxon>Bacteria</taxon>
        <taxon>Bacillati</taxon>
        <taxon>Actinomycetota</taxon>
        <taxon>Actinomycetes</taxon>
        <taxon>Actinomycetales</taxon>
        <taxon>Actinomycetaceae</taxon>
        <taxon>Actinomyces</taxon>
    </lineage>
</organism>
<dbReference type="SUPFAM" id="SSF48498">
    <property type="entry name" value="Tetracyclin repressor-like, C-terminal domain"/>
    <property type="match status" value="1"/>
</dbReference>
<dbReference type="Proteomes" id="UP000185772">
    <property type="component" value="Unassembled WGS sequence"/>
</dbReference>
<feature type="domain" description="HTH tetR-type" evidence="5">
    <location>
        <begin position="33"/>
        <end position="92"/>
    </location>
</feature>
<dbReference type="Proteomes" id="UP000185963">
    <property type="component" value="Unassembled WGS sequence"/>
</dbReference>
<dbReference type="SUPFAM" id="SSF46689">
    <property type="entry name" value="Homeodomain-like"/>
    <property type="match status" value="1"/>
</dbReference>
<dbReference type="PANTHER" id="PTHR30055">
    <property type="entry name" value="HTH-TYPE TRANSCRIPTIONAL REGULATOR RUTR"/>
    <property type="match status" value="1"/>
</dbReference>
<dbReference type="Pfam" id="PF00440">
    <property type="entry name" value="TetR_N"/>
    <property type="match status" value="1"/>
</dbReference>
<evidence type="ECO:0000256" key="1">
    <source>
        <dbReference type="ARBA" id="ARBA00023015"/>
    </source>
</evidence>